<evidence type="ECO:0000313" key="4">
    <source>
        <dbReference type="EMBL" id="CAJ1396911.1"/>
    </source>
</evidence>
<protein>
    <recommendedName>
        <fullName evidence="3">EF-hand domain-containing protein</fullName>
    </recommendedName>
</protein>
<evidence type="ECO:0000313" key="5">
    <source>
        <dbReference type="Proteomes" id="UP001178507"/>
    </source>
</evidence>
<dbReference type="Proteomes" id="UP001178507">
    <property type="component" value="Unassembled WGS sequence"/>
</dbReference>
<accession>A0AA36J0C0</accession>
<dbReference type="AlphaFoldDB" id="A0AA36J0C0"/>
<keyword evidence="2" id="KW-0472">Membrane</keyword>
<dbReference type="GO" id="GO:0005509">
    <property type="term" value="F:calcium ion binding"/>
    <property type="evidence" value="ECO:0007669"/>
    <property type="project" value="InterPro"/>
</dbReference>
<evidence type="ECO:0000259" key="3">
    <source>
        <dbReference type="PROSITE" id="PS50222"/>
    </source>
</evidence>
<gene>
    <name evidence="4" type="ORF">EVOR1521_LOCUS21039</name>
</gene>
<keyword evidence="5" id="KW-1185">Reference proteome</keyword>
<feature type="compositionally biased region" description="Low complexity" evidence="1">
    <location>
        <begin position="156"/>
        <end position="170"/>
    </location>
</feature>
<feature type="domain" description="EF-hand" evidence="3">
    <location>
        <begin position="50"/>
        <end position="85"/>
    </location>
</feature>
<feature type="transmembrane region" description="Helical" evidence="2">
    <location>
        <begin position="345"/>
        <end position="364"/>
    </location>
</feature>
<evidence type="ECO:0000256" key="2">
    <source>
        <dbReference type="SAM" id="Phobius"/>
    </source>
</evidence>
<keyword evidence="2" id="KW-0812">Transmembrane</keyword>
<dbReference type="InterPro" id="IPR002048">
    <property type="entry name" value="EF_hand_dom"/>
</dbReference>
<feature type="region of interest" description="Disordered" evidence="1">
    <location>
        <begin position="93"/>
        <end position="205"/>
    </location>
</feature>
<name>A0AA36J0C0_9DINO</name>
<comment type="caution">
    <text evidence="4">The sequence shown here is derived from an EMBL/GenBank/DDBJ whole genome shotgun (WGS) entry which is preliminary data.</text>
</comment>
<evidence type="ECO:0000256" key="1">
    <source>
        <dbReference type="SAM" id="MobiDB-lite"/>
    </source>
</evidence>
<dbReference type="PROSITE" id="PS50222">
    <property type="entry name" value="EF_HAND_2"/>
    <property type="match status" value="1"/>
</dbReference>
<proteinExistence type="predicted"/>
<feature type="compositionally biased region" description="Polar residues" evidence="1">
    <location>
        <begin position="103"/>
        <end position="112"/>
    </location>
</feature>
<keyword evidence="2" id="KW-1133">Transmembrane helix</keyword>
<reference evidence="4" key="1">
    <citation type="submission" date="2023-08" db="EMBL/GenBank/DDBJ databases">
        <authorList>
            <person name="Chen Y."/>
            <person name="Shah S."/>
            <person name="Dougan E. K."/>
            <person name="Thang M."/>
            <person name="Chan C."/>
        </authorList>
    </citation>
    <scope>NUCLEOTIDE SEQUENCE</scope>
</reference>
<sequence length="511" mass="56762">MKAIRLVVRSSKATRLNRFTRMVRVSAMLPRMFNAAKGKPDEGSKDVENLLERKLHRLFMYLDKDNDGMVSAEMVDVIVRRIIKKRRRRRSLTRLFTSKLGGPQNSPGQNSEENSDEAEPPCTVAHFRPRSRSVTIRSERTNQEDGTQSAPFGGISTSLSQQKSSQALQELTRRRSRSVTIRTEDCHDGTNSSAAAHPDMDGSTSSAVMLPQRLQRMQTYHTVTSGQSSQALQVHPSFHTDGAQSDQLGTLSMTRAASDPGDEAEAARKRRAWSKKSSLSSASLRRSASAASMESDDEETLQFSAFRERVLEDELVKSKLVYACQSQLGKGASMKNIGRSHVEDVGVKVALLVILLLFVLSFVAPTTKDRSMPMVLEQLDLEASYRFSDWNASTLPQDLLEASVLWKEGMRQSMPEPTLLYLDLNARVLCSEMGGVDALKCSQLAVDSLAPWPSRTTLDQIDAAIKASPYRTDDIEMIRQPVLDHVDTSLDLDAAVRSIALVSVRELNEQD</sequence>
<organism evidence="4 5">
    <name type="scientific">Effrenium voratum</name>
    <dbReference type="NCBI Taxonomy" id="2562239"/>
    <lineage>
        <taxon>Eukaryota</taxon>
        <taxon>Sar</taxon>
        <taxon>Alveolata</taxon>
        <taxon>Dinophyceae</taxon>
        <taxon>Suessiales</taxon>
        <taxon>Symbiodiniaceae</taxon>
        <taxon>Effrenium</taxon>
    </lineage>
</organism>
<dbReference type="EMBL" id="CAUJNA010003247">
    <property type="protein sequence ID" value="CAJ1396911.1"/>
    <property type="molecule type" value="Genomic_DNA"/>
</dbReference>